<protein>
    <recommendedName>
        <fullName evidence="13">L-threonine dehydratase</fullName>
        <ecNumber evidence="13">4.3.1.19</ecNumber>
    </recommendedName>
    <alternativeName>
        <fullName evidence="13">Threonine deaminase</fullName>
    </alternativeName>
</protein>
<comment type="similarity">
    <text evidence="4 13">Belongs to the serine/threonine dehydratase family.</text>
</comment>
<dbReference type="PROSITE" id="PS00165">
    <property type="entry name" value="DEHYDRATASE_SER_THR"/>
    <property type="match status" value="1"/>
</dbReference>
<evidence type="ECO:0000256" key="3">
    <source>
        <dbReference type="ARBA" id="ARBA00004810"/>
    </source>
</evidence>
<keyword evidence="7 13" id="KW-0412">Isoleucine biosynthesis</keyword>
<dbReference type="NCBIfam" id="NF006674">
    <property type="entry name" value="PRK09224.1"/>
    <property type="match status" value="1"/>
</dbReference>
<evidence type="ECO:0000256" key="8">
    <source>
        <dbReference type="ARBA" id="ARBA00022737"/>
    </source>
</evidence>
<evidence type="ECO:0000313" key="16">
    <source>
        <dbReference type="Proteomes" id="UP000231637"/>
    </source>
</evidence>
<feature type="domain" description="ACT-like" evidence="14">
    <location>
        <begin position="429"/>
        <end position="500"/>
    </location>
</feature>
<evidence type="ECO:0000256" key="9">
    <source>
        <dbReference type="ARBA" id="ARBA00022898"/>
    </source>
</evidence>
<keyword evidence="8" id="KW-0677">Repeat</keyword>
<dbReference type="FunFam" id="3.40.1020.10:FF:000001">
    <property type="entry name" value="L-threonine dehydratase"/>
    <property type="match status" value="1"/>
</dbReference>
<dbReference type="Gene3D" id="3.40.1020.10">
    <property type="entry name" value="Biosynthetic Threonine Deaminase, Domain 3"/>
    <property type="match status" value="1"/>
</dbReference>
<evidence type="ECO:0000256" key="2">
    <source>
        <dbReference type="ARBA" id="ARBA00001933"/>
    </source>
</evidence>
<dbReference type="InterPro" id="IPR045865">
    <property type="entry name" value="ACT-like_dom_sf"/>
</dbReference>
<evidence type="ECO:0000256" key="11">
    <source>
        <dbReference type="ARBA" id="ARBA00023304"/>
    </source>
</evidence>
<dbReference type="InterPro" id="IPR001926">
    <property type="entry name" value="TrpB-like_PALP"/>
</dbReference>
<comment type="function">
    <text evidence="12 13">Catalyzes the anaerobic formation of alpha-ketobutyrate and ammonia from threonine in a two-step reaction. The first step involved a dehydration of threonine and a production of enamine intermediates (aminocrotonate), which tautomerizes to its imine form (iminobutyrate). Both intermediates are unstable and short-lived. The second step is the nonenzymatic hydrolysis of the enamine/imine intermediates to form 2-ketobutyrate and free ammonia. In the low water environment of the cell, the second step is accelerated by RidA.</text>
</comment>
<dbReference type="SUPFAM" id="SSF55021">
    <property type="entry name" value="ACT-like"/>
    <property type="match status" value="1"/>
</dbReference>
<dbReference type="Proteomes" id="UP000231637">
    <property type="component" value="Chromosome"/>
</dbReference>
<dbReference type="NCBIfam" id="NF009130">
    <property type="entry name" value="PRK12483.1"/>
    <property type="match status" value="1"/>
</dbReference>
<dbReference type="InterPro" id="IPR036052">
    <property type="entry name" value="TrpB-like_PALP_sf"/>
</dbReference>
<evidence type="ECO:0000259" key="14">
    <source>
        <dbReference type="PROSITE" id="PS51672"/>
    </source>
</evidence>
<evidence type="ECO:0000256" key="7">
    <source>
        <dbReference type="ARBA" id="ARBA00022624"/>
    </source>
</evidence>
<dbReference type="FunFam" id="3.40.50.1100:FF:000008">
    <property type="entry name" value="L-threonine dehydratase"/>
    <property type="match status" value="1"/>
</dbReference>
<dbReference type="GO" id="GO:0003941">
    <property type="term" value="F:L-serine ammonia-lyase activity"/>
    <property type="evidence" value="ECO:0007669"/>
    <property type="project" value="TreeGrafter"/>
</dbReference>
<evidence type="ECO:0000256" key="4">
    <source>
        <dbReference type="ARBA" id="ARBA00010869"/>
    </source>
</evidence>
<keyword evidence="16" id="KW-1185">Reference proteome</keyword>
<sequence length="508" mass="55934">MVASRPMSDLYLEAIEQARVYDVAIETPLELAPKLSSRLHNEVLFKREDMQPVFSFKIRGAYNKIANLSSEERECGVICASAGNHAQGVALSSHRLGIKATIVMPRTTPDIKVKAVARMGAEVVLFGDSYSDASDHAYRLCKESGKVFIHPYDDPLVIAGQGTIAEEMMRQYPGDLDAVFIPIGGGGLAAGMAVYLKTHSPNTKIIGVEPFDSAAMYDSIKAGERVTLKQVGIFADGVAVKQVGEITFDLVRQYVDEIILVDTDEICAAIKDIYEENRSIVEPAGALGVAALKKYVRNTGARGQLLTAINSGANMNFDRMRHVAERTEMGEGREALFAVTIPETPGSFLNFCRIIGDRNITEFNYRLSSREEAHVFAGISVANNEEVDKLEKAMIDAGLPTLNLQDNELAKLHIRHLVGGRSPLVKNEVLYRFEFPERPGALLEFLTRAAGRWNISLFHYRNHAAAYGRVLAGIEVPPAERSAFEAYLEELGYPCVNESDNPAYKLFL</sequence>
<dbReference type="CDD" id="cd01562">
    <property type="entry name" value="Thr-dehyd"/>
    <property type="match status" value="1"/>
</dbReference>
<comment type="catalytic activity">
    <reaction evidence="1 13">
        <text>L-threonine = 2-oxobutanoate + NH4(+)</text>
        <dbReference type="Rhea" id="RHEA:22108"/>
        <dbReference type="ChEBI" id="CHEBI:16763"/>
        <dbReference type="ChEBI" id="CHEBI:28938"/>
        <dbReference type="ChEBI" id="CHEBI:57926"/>
        <dbReference type="EC" id="4.3.1.19"/>
    </reaction>
</comment>
<dbReference type="SUPFAM" id="SSF53686">
    <property type="entry name" value="Tryptophan synthase beta subunit-like PLP-dependent enzymes"/>
    <property type="match status" value="1"/>
</dbReference>
<dbReference type="InterPro" id="IPR005787">
    <property type="entry name" value="Thr_deHydtase_biosynth"/>
</dbReference>
<dbReference type="InterPro" id="IPR050147">
    <property type="entry name" value="Ser/Thr_Dehydratase"/>
</dbReference>
<dbReference type="Gene3D" id="3.40.50.1100">
    <property type="match status" value="2"/>
</dbReference>
<dbReference type="InterPro" id="IPR000634">
    <property type="entry name" value="Ser/Thr_deHydtase_PyrdxlP-BS"/>
</dbReference>
<keyword evidence="6 13" id="KW-0028">Amino-acid biosynthesis</keyword>
<dbReference type="PROSITE" id="PS51672">
    <property type="entry name" value="ACT_LIKE"/>
    <property type="match status" value="2"/>
</dbReference>
<evidence type="ECO:0000256" key="5">
    <source>
        <dbReference type="ARBA" id="ARBA00011881"/>
    </source>
</evidence>
<dbReference type="AlphaFoldDB" id="A0A2K8L4R4"/>
<dbReference type="GO" id="GO:0006567">
    <property type="term" value="P:L-threonine catabolic process"/>
    <property type="evidence" value="ECO:0007669"/>
    <property type="project" value="TreeGrafter"/>
</dbReference>
<evidence type="ECO:0000313" key="15">
    <source>
        <dbReference type="EMBL" id="ATX82102.1"/>
    </source>
</evidence>
<evidence type="ECO:0000256" key="1">
    <source>
        <dbReference type="ARBA" id="ARBA00001274"/>
    </source>
</evidence>
<dbReference type="Pfam" id="PF00585">
    <property type="entry name" value="Thr_dehydrat_C"/>
    <property type="match status" value="2"/>
</dbReference>
<proteinExistence type="inferred from homology"/>
<dbReference type="GO" id="GO:0030170">
    <property type="term" value="F:pyridoxal phosphate binding"/>
    <property type="evidence" value="ECO:0007669"/>
    <property type="project" value="InterPro"/>
</dbReference>
<dbReference type="OrthoDB" id="5288003at2"/>
<organism evidence="15 16">
    <name type="scientific">Mariprofundus ferrinatatus</name>
    <dbReference type="NCBI Taxonomy" id="1921087"/>
    <lineage>
        <taxon>Bacteria</taxon>
        <taxon>Pseudomonadati</taxon>
        <taxon>Pseudomonadota</taxon>
        <taxon>Candidatius Mariprofundia</taxon>
        <taxon>Mariprofundales</taxon>
        <taxon>Mariprofundaceae</taxon>
        <taxon>Mariprofundus</taxon>
    </lineage>
</organism>
<dbReference type="Pfam" id="PF00291">
    <property type="entry name" value="PALP"/>
    <property type="match status" value="1"/>
</dbReference>
<dbReference type="GO" id="GO:0004794">
    <property type="term" value="F:threonine deaminase activity"/>
    <property type="evidence" value="ECO:0007669"/>
    <property type="project" value="UniProtKB-UniRule"/>
</dbReference>
<keyword evidence="9 13" id="KW-0663">Pyridoxal phosphate</keyword>
<dbReference type="CDD" id="cd04906">
    <property type="entry name" value="ACT_ThrD-I_1"/>
    <property type="match status" value="1"/>
</dbReference>
<dbReference type="GO" id="GO:0006565">
    <property type="term" value="P:L-serine catabolic process"/>
    <property type="evidence" value="ECO:0007669"/>
    <property type="project" value="TreeGrafter"/>
</dbReference>
<dbReference type="InterPro" id="IPR038110">
    <property type="entry name" value="TD_ACT-like_sf"/>
</dbReference>
<gene>
    <name evidence="13" type="primary">ilvA</name>
    <name evidence="15" type="ORF">Ga0123462_1238</name>
</gene>
<dbReference type="KEGG" id="mfn:Ga0123462_1238"/>
<keyword evidence="11 13" id="KW-0100">Branched-chain amino acid biosynthesis</keyword>
<dbReference type="CDD" id="cd04907">
    <property type="entry name" value="ACT_ThrD-I_2"/>
    <property type="match status" value="1"/>
</dbReference>
<accession>A0A2K8L4R4</accession>
<comment type="cofactor">
    <cofactor evidence="2 13">
        <name>pyridoxal 5'-phosphate</name>
        <dbReference type="ChEBI" id="CHEBI:597326"/>
    </cofactor>
</comment>
<dbReference type="PANTHER" id="PTHR48078">
    <property type="entry name" value="THREONINE DEHYDRATASE, MITOCHONDRIAL-RELATED"/>
    <property type="match status" value="1"/>
</dbReference>
<dbReference type="InterPro" id="IPR001721">
    <property type="entry name" value="TD_ACT-like"/>
</dbReference>
<evidence type="ECO:0000256" key="13">
    <source>
        <dbReference type="RuleBase" id="RU362012"/>
    </source>
</evidence>
<dbReference type="NCBIfam" id="TIGR01124">
    <property type="entry name" value="ilvA_2Cterm"/>
    <property type="match status" value="1"/>
</dbReference>
<comment type="pathway">
    <text evidence="3 13">Amino-acid biosynthesis; L-isoleucine biosynthesis; 2-oxobutanoate from L-threonine: step 1/1.</text>
</comment>
<feature type="domain" description="ACT-like" evidence="14">
    <location>
        <begin position="335"/>
        <end position="406"/>
    </location>
</feature>
<dbReference type="EMBL" id="CP018800">
    <property type="protein sequence ID" value="ATX82102.1"/>
    <property type="molecule type" value="Genomic_DNA"/>
</dbReference>
<comment type="subunit">
    <text evidence="5 13">Homotetramer.</text>
</comment>
<dbReference type="PANTHER" id="PTHR48078:SF11">
    <property type="entry name" value="THREONINE DEHYDRATASE, MITOCHONDRIAL"/>
    <property type="match status" value="1"/>
</dbReference>
<keyword evidence="10 13" id="KW-0456">Lyase</keyword>
<dbReference type="EC" id="4.3.1.19" evidence="13"/>
<dbReference type="GO" id="GO:0009097">
    <property type="term" value="P:isoleucine biosynthetic process"/>
    <property type="evidence" value="ECO:0007669"/>
    <property type="project" value="UniProtKB-UniRule"/>
</dbReference>
<evidence type="ECO:0000256" key="6">
    <source>
        <dbReference type="ARBA" id="ARBA00022605"/>
    </source>
</evidence>
<reference evidence="15 16" key="1">
    <citation type="submission" date="2016-12" db="EMBL/GenBank/DDBJ databases">
        <title>Isolation and genomic insights into novel planktonic Zetaproteobacteria from stratified waters of the Chesapeake Bay.</title>
        <authorList>
            <person name="McAllister S.M."/>
            <person name="Kato S."/>
            <person name="Chan C.S."/>
            <person name="Chiu B.K."/>
            <person name="Field E.K."/>
        </authorList>
    </citation>
    <scope>NUCLEOTIDE SEQUENCE [LARGE SCALE GENOMIC DNA]</scope>
    <source>
        <strain evidence="15 16">CP-8</strain>
    </source>
</reference>
<dbReference type="UniPathway" id="UPA00047">
    <property type="reaction ID" value="UER00054"/>
</dbReference>
<name>A0A2K8L4R4_9PROT</name>
<evidence type="ECO:0000256" key="10">
    <source>
        <dbReference type="ARBA" id="ARBA00023239"/>
    </source>
</evidence>
<evidence type="ECO:0000256" key="12">
    <source>
        <dbReference type="ARBA" id="ARBA00025527"/>
    </source>
</evidence>